<keyword evidence="5 11" id="KW-0378">Hydrolase</keyword>
<comment type="similarity">
    <text evidence="2 8">Belongs to the glycosyl hydrolase 35 family.</text>
</comment>
<name>A0ABZ2K564_9BACT</name>
<dbReference type="Pfam" id="PF13364">
    <property type="entry name" value="BetaGal_ABD2"/>
    <property type="match status" value="2"/>
</dbReference>
<dbReference type="SUPFAM" id="SSF117100">
    <property type="entry name" value="Beta-galactosidase LacA, domain 3"/>
    <property type="match status" value="1"/>
</dbReference>
<feature type="domain" description="Beta-galactosidase" evidence="10">
    <location>
        <begin position="384"/>
        <end position="566"/>
    </location>
</feature>
<dbReference type="SUPFAM" id="SSF51011">
    <property type="entry name" value="Glycosyl hydrolase domain"/>
    <property type="match status" value="1"/>
</dbReference>
<evidence type="ECO:0000256" key="8">
    <source>
        <dbReference type="RuleBase" id="RU003679"/>
    </source>
</evidence>
<dbReference type="InterPro" id="IPR017853">
    <property type="entry name" value="GH"/>
</dbReference>
<protein>
    <recommendedName>
        <fullName evidence="3">beta-galactosidase</fullName>
        <ecNumber evidence="3">3.2.1.23</ecNumber>
    </recommendedName>
</protein>
<feature type="signal peptide" evidence="9">
    <location>
        <begin position="1"/>
        <end position="20"/>
    </location>
</feature>
<evidence type="ECO:0000256" key="7">
    <source>
        <dbReference type="ARBA" id="ARBA00023295"/>
    </source>
</evidence>
<dbReference type="InterPro" id="IPR037110">
    <property type="entry name" value="Betagal_dom2_sf"/>
</dbReference>
<dbReference type="EMBL" id="CP089982">
    <property type="protein sequence ID" value="WXA93840.1"/>
    <property type="molecule type" value="Genomic_DNA"/>
</dbReference>
<dbReference type="PROSITE" id="PS51257">
    <property type="entry name" value="PROKAR_LIPOPROTEIN"/>
    <property type="match status" value="1"/>
</dbReference>
<evidence type="ECO:0000259" key="10">
    <source>
        <dbReference type="SMART" id="SM01029"/>
    </source>
</evidence>
<dbReference type="InterPro" id="IPR008979">
    <property type="entry name" value="Galactose-bd-like_sf"/>
</dbReference>
<accession>A0ABZ2K564</accession>
<evidence type="ECO:0000313" key="12">
    <source>
        <dbReference type="Proteomes" id="UP001379533"/>
    </source>
</evidence>
<evidence type="ECO:0000256" key="3">
    <source>
        <dbReference type="ARBA" id="ARBA00012756"/>
    </source>
</evidence>
<dbReference type="Gene3D" id="2.60.390.10">
    <property type="entry name" value="Beta-galactosidase, domain 3"/>
    <property type="match status" value="1"/>
</dbReference>
<evidence type="ECO:0000256" key="6">
    <source>
        <dbReference type="ARBA" id="ARBA00023180"/>
    </source>
</evidence>
<reference evidence="11 12" key="1">
    <citation type="submission" date="2021-12" db="EMBL/GenBank/DDBJ databases">
        <title>Discovery of the Pendulisporaceae a myxobacterial family with distinct sporulation behavior and unique specialized metabolism.</title>
        <authorList>
            <person name="Garcia R."/>
            <person name="Popoff A."/>
            <person name="Bader C.D."/>
            <person name="Loehr J."/>
            <person name="Walesch S."/>
            <person name="Walt C."/>
            <person name="Boldt J."/>
            <person name="Bunk B."/>
            <person name="Haeckl F.J.F.P.J."/>
            <person name="Gunesch A.P."/>
            <person name="Birkelbach J."/>
            <person name="Nuebel U."/>
            <person name="Pietschmann T."/>
            <person name="Bach T."/>
            <person name="Mueller R."/>
        </authorList>
    </citation>
    <scope>NUCLEOTIDE SEQUENCE [LARGE SCALE GENOMIC DNA]</scope>
    <source>
        <strain evidence="11 12">MSr12523</strain>
    </source>
</reference>
<dbReference type="SMART" id="SM01029">
    <property type="entry name" value="BetaGal_dom2"/>
    <property type="match status" value="1"/>
</dbReference>
<dbReference type="InterPro" id="IPR031330">
    <property type="entry name" value="Gly_Hdrlase_35_cat"/>
</dbReference>
<dbReference type="Pfam" id="PF10435">
    <property type="entry name" value="BetaGal_dom2"/>
    <property type="match status" value="1"/>
</dbReference>
<dbReference type="RefSeq" id="WP_394844440.1">
    <property type="nucleotide sequence ID" value="NZ_CP089982.1"/>
</dbReference>
<dbReference type="PRINTS" id="PR00742">
    <property type="entry name" value="GLHYDRLASE35"/>
</dbReference>
<dbReference type="Pfam" id="PF13363">
    <property type="entry name" value="BetaGal_dom3"/>
    <property type="match status" value="1"/>
</dbReference>
<dbReference type="SUPFAM" id="SSF49785">
    <property type="entry name" value="Galactose-binding domain-like"/>
    <property type="match status" value="2"/>
</dbReference>
<keyword evidence="12" id="KW-1185">Reference proteome</keyword>
<dbReference type="SUPFAM" id="SSF51445">
    <property type="entry name" value="(Trans)glycosidases"/>
    <property type="match status" value="1"/>
</dbReference>
<evidence type="ECO:0000313" key="11">
    <source>
        <dbReference type="EMBL" id="WXA93840.1"/>
    </source>
</evidence>
<keyword evidence="6" id="KW-0325">Glycoprotein</keyword>
<dbReference type="GO" id="GO:0004565">
    <property type="term" value="F:beta-galactosidase activity"/>
    <property type="evidence" value="ECO:0007669"/>
    <property type="project" value="UniProtKB-EC"/>
</dbReference>
<dbReference type="InterPro" id="IPR001944">
    <property type="entry name" value="Glycoside_Hdrlase_35"/>
</dbReference>
<dbReference type="InterPro" id="IPR036833">
    <property type="entry name" value="BetaGal_dom3_sf"/>
</dbReference>
<comment type="catalytic activity">
    <reaction evidence="1">
        <text>Hydrolysis of terminal non-reducing beta-D-galactose residues in beta-D-galactosides.</text>
        <dbReference type="EC" id="3.2.1.23"/>
    </reaction>
</comment>
<keyword evidence="4 9" id="KW-0732">Signal</keyword>
<keyword evidence="7 11" id="KW-0326">Glycosidase</keyword>
<dbReference type="PANTHER" id="PTHR23421">
    <property type="entry name" value="BETA-GALACTOSIDASE RELATED"/>
    <property type="match status" value="1"/>
</dbReference>
<dbReference type="InterPro" id="IPR018954">
    <property type="entry name" value="Betagal_dom2"/>
</dbReference>
<feature type="chain" id="PRO_5045585376" description="beta-galactosidase" evidence="9">
    <location>
        <begin position="21"/>
        <end position="958"/>
    </location>
</feature>
<sequence>MNVRKALGLSVSAASVAAIALTACSTTEDASTHEQAALSTAGGHTIDYDGYSLKIDGKRLYVWSGEFHYWRLPSPDSWRDVLQKMKAAGFNAVSIYFDWGFHSPKQGVYDFNGIRDIDAVLEIAREVGIYVIARPGPYINAETDAGGFPGWLVTQAGKARTTAPDYLEASKEWLRHVDAILARHQFTDGHGPIILYQIENEYSNGALDAQYMQALIDQARADGIKVPLFHNDVWPAGNWKPGTLGGPNMYAFDGYPQGFDCSNPETWKPAPDFRWTRGLSPNTPMFIAEFQGGAFDPWGGPGFDKCQKLTGPDFESIFYKGNIASGATLQNFYMTFGGTSWGWLPDPGVVYTSYDYGSAIRESRQLTAKYDQLKRMGYFVHAVEPLSKTDYGPDLTASNAKIRIRTNVNPDTKTQFLLVAHADTTSTARDQLTFPLSGPDGTYATVPQSGTLEIAGREAKMLVAGYDLGAQRWVYSTSEIMTHARIGARDVALIHGTTGQEGETVLRYAAAPKVTVESGDVTATWDADRKDLRLNYRHSGLARVRIEGGARPLELLIADTASSAASWRQDTAAGPVLERGPYLVRDARVFGSTLALSGETREAGELEIWAPPSTATVLWNGRPVRTTRTPSGTLLGHLDGPAPVSLPELTQWRHRYETPERAPDFDDASWVAANRTTTNNPTKPPAGQPVLYADEYGFHHGDVWYRGHFRATGAETGVSLSATTGTQGKYAAWLNGVYLGASGNGAHAFSIPAGALRPSADNVVAVLVENMGHNQDWNHNDSHKEPRGLTSASLVGGAAPALAWKIQGNLGGEDLADPVRGPFNNGGLFGERAGWSLPGYPDRDWPKTTLPATEPTPGISWYRTEFSLNVPQGPETSIGLRITDDPKRRYRLQIFVNGWNIGRYINDVGPQRVFVIPTGILRTRGSNTLAVASWGDDDGTGGLGHVSLVDLVSSAGAP</sequence>
<dbReference type="Pfam" id="PF01301">
    <property type="entry name" value="Glyco_hydro_35"/>
    <property type="match status" value="1"/>
</dbReference>
<dbReference type="Gene3D" id="2.60.120.260">
    <property type="entry name" value="Galactose-binding domain-like"/>
    <property type="match status" value="2"/>
</dbReference>
<evidence type="ECO:0000256" key="9">
    <source>
        <dbReference type="SAM" id="SignalP"/>
    </source>
</evidence>
<evidence type="ECO:0000256" key="5">
    <source>
        <dbReference type="ARBA" id="ARBA00022801"/>
    </source>
</evidence>
<gene>
    <name evidence="11" type="ORF">LZC95_46225</name>
</gene>
<dbReference type="InterPro" id="IPR025300">
    <property type="entry name" value="BetaGal_jelly_roll_dom"/>
</dbReference>
<evidence type="ECO:0000256" key="2">
    <source>
        <dbReference type="ARBA" id="ARBA00009809"/>
    </source>
</evidence>
<proteinExistence type="inferred from homology"/>
<evidence type="ECO:0000256" key="1">
    <source>
        <dbReference type="ARBA" id="ARBA00001412"/>
    </source>
</evidence>
<evidence type="ECO:0000256" key="4">
    <source>
        <dbReference type="ARBA" id="ARBA00022729"/>
    </source>
</evidence>
<dbReference type="EC" id="3.2.1.23" evidence="3"/>
<dbReference type="Gene3D" id="3.20.20.80">
    <property type="entry name" value="Glycosidases"/>
    <property type="match status" value="1"/>
</dbReference>
<dbReference type="InterPro" id="IPR025972">
    <property type="entry name" value="BetaGal_dom3"/>
</dbReference>
<organism evidence="11 12">
    <name type="scientific">Pendulispora brunnea</name>
    <dbReference type="NCBI Taxonomy" id="2905690"/>
    <lineage>
        <taxon>Bacteria</taxon>
        <taxon>Pseudomonadati</taxon>
        <taxon>Myxococcota</taxon>
        <taxon>Myxococcia</taxon>
        <taxon>Myxococcales</taxon>
        <taxon>Sorangiineae</taxon>
        <taxon>Pendulisporaceae</taxon>
        <taxon>Pendulispora</taxon>
    </lineage>
</organism>
<dbReference type="Gene3D" id="2.102.20.10">
    <property type="entry name" value="Beta-galactosidase, domain 2"/>
    <property type="match status" value="1"/>
</dbReference>
<dbReference type="Proteomes" id="UP001379533">
    <property type="component" value="Chromosome"/>
</dbReference>